<accession>A0ACD3YM58</accession>
<gene>
    <name evidence="1" type="ORF">LCI18_000626</name>
</gene>
<keyword evidence="2" id="KW-1185">Reference proteome</keyword>
<reference evidence="1" key="1">
    <citation type="submission" date="2021-11" db="EMBL/GenBank/DDBJ databases">
        <title>Fusarium solani-melongenae Genome sequencing and assembly.</title>
        <authorList>
            <person name="Xie S."/>
            <person name="Huang L."/>
            <person name="Zhang X."/>
        </authorList>
    </citation>
    <scope>NUCLEOTIDE SEQUENCE</scope>
    <source>
        <strain evidence="1">CRI 24-3</strain>
    </source>
</reference>
<organism evidence="1 2">
    <name type="scientific">Fusarium solani subsp. cucurbitae</name>
    <name type="common">Neocosmosporum cucurbitae</name>
    <dbReference type="NCBI Taxonomy" id="2747967"/>
    <lineage>
        <taxon>Eukaryota</taxon>
        <taxon>Fungi</taxon>
        <taxon>Dikarya</taxon>
        <taxon>Ascomycota</taxon>
        <taxon>Pezizomycotina</taxon>
        <taxon>Sordariomycetes</taxon>
        <taxon>Hypocreomycetidae</taxon>
        <taxon>Hypocreales</taxon>
        <taxon>Nectriaceae</taxon>
        <taxon>Fusarium</taxon>
        <taxon>Fusarium solani species complex</taxon>
    </lineage>
</organism>
<protein>
    <submittedName>
        <fullName evidence="1">Uncharacterized protein</fullName>
    </submittedName>
</protein>
<sequence length="381" mass="42604">MLGNFHLGNVTLEQLQDFQRWENEIMQNLDNLGIDPGTTFERLPLDPALEQAAQMQAMNNAAAALQAQQNIQAAPVDQDPIAQGIQNNGDIAFPTFEPVHLDANQLANIVSAGLAKVEEASDFDHNTEMAPEHDVDAEGEPVDYQNLIGCPNPVPMASEDVAALVRLSALPTDQLSQVITELQTSLQAREINNMMLGEEMDIDQPEQVDGIPTFADAPLSATNNIQNVQVQAQPTQTANRSRPDISSFPLPDTTRESRDQYLIDRRADGFTYREIKDAGGYKEAEATLRGRWRTLTKDPEQRLRRPVWEQNDLSLLRSVTYRWFKDNNKRIGDARPPWKILAQEMFDEGASYHFGSGTISKMWEIVHARDRVNLANSNSNA</sequence>
<evidence type="ECO:0000313" key="2">
    <source>
        <dbReference type="Proteomes" id="UP000830768"/>
    </source>
</evidence>
<proteinExistence type="predicted"/>
<dbReference type="EMBL" id="CP090030">
    <property type="protein sequence ID" value="UPK89691.1"/>
    <property type="molecule type" value="Genomic_DNA"/>
</dbReference>
<dbReference type="Proteomes" id="UP000830768">
    <property type="component" value="Chromosome 1"/>
</dbReference>
<name>A0ACD3YM58_FUSSC</name>
<evidence type="ECO:0000313" key="1">
    <source>
        <dbReference type="EMBL" id="UPK89691.1"/>
    </source>
</evidence>